<reference evidence="12 13" key="1">
    <citation type="journal article" date="2015" name="Genome Biol. Evol.">
        <title>Phylogenomic analyses indicate that early fungi evolved digesting cell walls of algal ancestors of land plants.</title>
        <authorList>
            <person name="Chang Y."/>
            <person name="Wang S."/>
            <person name="Sekimoto S."/>
            <person name="Aerts A.L."/>
            <person name="Choi C."/>
            <person name="Clum A."/>
            <person name="LaButti K.M."/>
            <person name="Lindquist E.A."/>
            <person name="Yee Ngan C."/>
            <person name="Ohm R.A."/>
            <person name="Salamov A.A."/>
            <person name="Grigoriev I.V."/>
            <person name="Spatafora J.W."/>
            <person name="Berbee M.L."/>
        </authorList>
    </citation>
    <scope>NUCLEOTIDE SEQUENCE [LARGE SCALE GENOMIC DNA]</scope>
    <source>
        <strain evidence="12 13">NRRL 1564</strain>
    </source>
</reference>
<dbReference type="Proteomes" id="UP000242474">
    <property type="component" value="Unassembled WGS sequence"/>
</dbReference>
<dbReference type="InterPro" id="IPR015413">
    <property type="entry name" value="Methionyl/Leucyl_tRNA_Synth"/>
</dbReference>
<dbReference type="PRINTS" id="PR01041">
    <property type="entry name" value="TRNASYNTHMET"/>
</dbReference>
<evidence type="ECO:0000256" key="10">
    <source>
        <dbReference type="RuleBase" id="RU363039"/>
    </source>
</evidence>
<dbReference type="CDD" id="cd04301">
    <property type="entry name" value="NAT_SF"/>
    <property type="match status" value="1"/>
</dbReference>
<protein>
    <recommendedName>
        <fullName evidence="9">Probable methionine--tRNA ligase, mitochondrial</fullName>
        <ecNumber evidence="2">6.1.1.10</ecNumber>
    </recommendedName>
</protein>
<dbReference type="FunFam" id="3.40.630.30:FF:000037">
    <property type="entry name" value="N-alpha-acetyltransferase daf-31-like"/>
    <property type="match status" value="1"/>
</dbReference>
<evidence type="ECO:0000259" key="11">
    <source>
        <dbReference type="PROSITE" id="PS51186"/>
    </source>
</evidence>
<evidence type="ECO:0000313" key="12">
    <source>
        <dbReference type="EMBL" id="PIA15593.1"/>
    </source>
</evidence>
<keyword evidence="13" id="KW-1185">Reference proteome</keyword>
<dbReference type="AlphaFoldDB" id="A0A2G5B990"/>
<evidence type="ECO:0000256" key="3">
    <source>
        <dbReference type="ARBA" id="ARBA00022598"/>
    </source>
</evidence>
<dbReference type="PANTHER" id="PTHR43326">
    <property type="entry name" value="METHIONYL-TRNA SYNTHETASE"/>
    <property type="match status" value="1"/>
</dbReference>
<evidence type="ECO:0000256" key="1">
    <source>
        <dbReference type="ARBA" id="ARBA00005594"/>
    </source>
</evidence>
<evidence type="ECO:0000256" key="5">
    <source>
        <dbReference type="ARBA" id="ARBA00022840"/>
    </source>
</evidence>
<evidence type="ECO:0000256" key="7">
    <source>
        <dbReference type="ARBA" id="ARBA00023146"/>
    </source>
</evidence>
<gene>
    <name evidence="12" type="ORF">COEREDRAFT_87778</name>
</gene>
<dbReference type="FunFam" id="2.170.220.10:FF:000001">
    <property type="entry name" value="methionine--tRNA ligase, mitochondrial"/>
    <property type="match status" value="1"/>
</dbReference>
<keyword evidence="6 10" id="KW-0648">Protein biosynthesis</keyword>
<comment type="catalytic activity">
    <reaction evidence="8">
        <text>tRNA(Met) + L-methionine + ATP = L-methionyl-tRNA(Met) + AMP + diphosphate</text>
        <dbReference type="Rhea" id="RHEA:13481"/>
        <dbReference type="Rhea" id="RHEA-COMP:9667"/>
        <dbReference type="Rhea" id="RHEA-COMP:9698"/>
        <dbReference type="ChEBI" id="CHEBI:30616"/>
        <dbReference type="ChEBI" id="CHEBI:33019"/>
        <dbReference type="ChEBI" id="CHEBI:57844"/>
        <dbReference type="ChEBI" id="CHEBI:78442"/>
        <dbReference type="ChEBI" id="CHEBI:78530"/>
        <dbReference type="ChEBI" id="CHEBI:456215"/>
        <dbReference type="EC" id="6.1.1.10"/>
    </reaction>
</comment>
<dbReference type="InterPro" id="IPR023457">
    <property type="entry name" value="Met-tRNA_synth_2"/>
</dbReference>
<dbReference type="OrthoDB" id="24670at2759"/>
<dbReference type="GO" id="GO:0005524">
    <property type="term" value="F:ATP binding"/>
    <property type="evidence" value="ECO:0007669"/>
    <property type="project" value="UniProtKB-KW"/>
</dbReference>
<evidence type="ECO:0000256" key="9">
    <source>
        <dbReference type="ARBA" id="ARBA00068817"/>
    </source>
</evidence>
<dbReference type="PROSITE" id="PS51186">
    <property type="entry name" value="GNAT"/>
    <property type="match status" value="1"/>
</dbReference>
<dbReference type="EMBL" id="KZ303506">
    <property type="protein sequence ID" value="PIA15593.1"/>
    <property type="molecule type" value="Genomic_DNA"/>
</dbReference>
<dbReference type="NCBIfam" id="TIGR00398">
    <property type="entry name" value="metG"/>
    <property type="match status" value="1"/>
</dbReference>
<dbReference type="PANTHER" id="PTHR43326:SF1">
    <property type="entry name" value="METHIONINE--TRNA LIGASE, MITOCHONDRIAL"/>
    <property type="match status" value="1"/>
</dbReference>
<dbReference type="SUPFAM" id="SSF47323">
    <property type="entry name" value="Anticodon-binding domain of a subclass of class I aminoacyl-tRNA synthetases"/>
    <property type="match status" value="1"/>
</dbReference>
<evidence type="ECO:0000256" key="6">
    <source>
        <dbReference type="ARBA" id="ARBA00022917"/>
    </source>
</evidence>
<dbReference type="STRING" id="763665.A0A2G5B990"/>
<comment type="similarity">
    <text evidence="1 10">Belongs to the class-I aminoacyl-tRNA synthetase family.</text>
</comment>
<evidence type="ECO:0000256" key="4">
    <source>
        <dbReference type="ARBA" id="ARBA00022741"/>
    </source>
</evidence>
<dbReference type="InterPro" id="IPR014729">
    <property type="entry name" value="Rossmann-like_a/b/a_fold"/>
</dbReference>
<dbReference type="Pfam" id="PF00583">
    <property type="entry name" value="Acetyltransf_1"/>
    <property type="match status" value="1"/>
</dbReference>
<proteinExistence type="inferred from homology"/>
<dbReference type="InterPro" id="IPR009080">
    <property type="entry name" value="tRNAsynth_Ia_anticodon-bd"/>
</dbReference>
<keyword evidence="5 10" id="KW-0067">ATP-binding</keyword>
<dbReference type="GO" id="GO:0005739">
    <property type="term" value="C:mitochondrion"/>
    <property type="evidence" value="ECO:0007669"/>
    <property type="project" value="UniProtKB-ARBA"/>
</dbReference>
<keyword evidence="4 10" id="KW-0547">Nucleotide-binding</keyword>
<keyword evidence="7 10" id="KW-0030">Aminoacyl-tRNA synthetase</keyword>
<dbReference type="Gene3D" id="1.10.730.10">
    <property type="entry name" value="Isoleucyl-tRNA Synthetase, Domain 1"/>
    <property type="match status" value="1"/>
</dbReference>
<name>A0A2G5B990_COERN</name>
<dbReference type="Gene3D" id="3.40.630.30">
    <property type="match status" value="1"/>
</dbReference>
<dbReference type="InterPro" id="IPR000182">
    <property type="entry name" value="GNAT_dom"/>
</dbReference>
<dbReference type="SUPFAM" id="SSF55729">
    <property type="entry name" value="Acyl-CoA N-acyltransferases (Nat)"/>
    <property type="match status" value="1"/>
</dbReference>
<dbReference type="GO" id="GO:0006431">
    <property type="term" value="P:methionyl-tRNA aminoacylation"/>
    <property type="evidence" value="ECO:0007669"/>
    <property type="project" value="InterPro"/>
</dbReference>
<evidence type="ECO:0000313" key="13">
    <source>
        <dbReference type="Proteomes" id="UP000242474"/>
    </source>
</evidence>
<dbReference type="Pfam" id="PF09334">
    <property type="entry name" value="tRNA-synt_1g"/>
    <property type="match status" value="1"/>
</dbReference>
<sequence>MAAFGLSARLLGARLLGTKAADKFYVTQPIFYVNSVPHIGHFYTIVLADTIRRYAHLLGKTTKLSGGTDEHGLKIQQAAAAHGEEPLPFCTKFSDRFRELMIVANARPTDFIRTTDARHYEAVSQFWNLLVERGFIYKGEHSGWYAVSDEAFYTQSQIEERTDPATEKQGMFAIESGQPVEWVSEVNYKFRLSMFRDRLIKWIEDNPNVIYPNIRRNEVLEWLRTGLDDLSVSRPRDRLRWGVPVPGDDQHTIYVWVDALINYATVDGFPWNSDSQPSFFPPDVQVVGKDIVRFHAVYWPALLMAAGLPLPRRILAHAHWTMGTQKMSKSKGNVVDPFEVISRFGLDPIRYFIIRNGGIADDGDYSDEEVLVRYKKDLVGQLANLASRCLSSRLNPDLTLFSKIAHQQQAHADIADAPFRDALSALPANVSASFDQGEFGRGLGMIFDTLSIANKYVTENEPWNIVKSTDEQSRLRLQVVLFYALEAVRQAAIMLLPVMPDKASRLLDHLAVSSDQRMWAHSSFGAGWHTSPLPKPLPGAAQAKDLIGMQQCNITNLPENYQMKYYLYHLATWPHLSYVAENEQGRIVGYVLTKMDDEDSTSTPLSGHITSLSVLRSYRRLGLAERLMSQAQRAMVEVFGAKFVLLYVRISNQVAYTLYKKALKFDVDHTEAKYYADGEDAYMMKKSLTGLYPMEMDSMDF</sequence>
<evidence type="ECO:0000256" key="2">
    <source>
        <dbReference type="ARBA" id="ARBA00012838"/>
    </source>
</evidence>
<organism evidence="12 13">
    <name type="scientific">Coemansia reversa (strain ATCC 12441 / NRRL 1564)</name>
    <dbReference type="NCBI Taxonomy" id="763665"/>
    <lineage>
        <taxon>Eukaryota</taxon>
        <taxon>Fungi</taxon>
        <taxon>Fungi incertae sedis</taxon>
        <taxon>Zoopagomycota</taxon>
        <taxon>Kickxellomycotina</taxon>
        <taxon>Kickxellomycetes</taxon>
        <taxon>Kickxellales</taxon>
        <taxon>Kickxellaceae</taxon>
        <taxon>Coemansia</taxon>
    </lineage>
</organism>
<accession>A0A2G5B990</accession>
<dbReference type="CDD" id="cd00814">
    <property type="entry name" value="MetRS_core"/>
    <property type="match status" value="1"/>
</dbReference>
<dbReference type="GO" id="GO:0016747">
    <property type="term" value="F:acyltransferase activity, transferring groups other than amino-acyl groups"/>
    <property type="evidence" value="ECO:0007669"/>
    <property type="project" value="InterPro"/>
</dbReference>
<dbReference type="InterPro" id="IPR016181">
    <property type="entry name" value="Acyl_CoA_acyltransferase"/>
</dbReference>
<keyword evidence="3 10" id="KW-0436">Ligase</keyword>
<evidence type="ECO:0000256" key="8">
    <source>
        <dbReference type="ARBA" id="ARBA00047364"/>
    </source>
</evidence>
<feature type="domain" description="N-acetyltransferase" evidence="11">
    <location>
        <begin position="535"/>
        <end position="689"/>
    </location>
</feature>
<dbReference type="EC" id="6.1.1.10" evidence="2"/>
<dbReference type="Gene3D" id="2.170.220.10">
    <property type="match status" value="1"/>
</dbReference>
<dbReference type="InterPro" id="IPR033911">
    <property type="entry name" value="MetRS_core"/>
</dbReference>
<dbReference type="Gene3D" id="3.40.50.620">
    <property type="entry name" value="HUPs"/>
    <property type="match status" value="1"/>
</dbReference>
<dbReference type="SUPFAM" id="SSF52374">
    <property type="entry name" value="Nucleotidylyl transferase"/>
    <property type="match status" value="1"/>
</dbReference>
<dbReference type="InterPro" id="IPR014758">
    <property type="entry name" value="Met-tRNA_synth"/>
</dbReference>
<dbReference type="GO" id="GO:0004825">
    <property type="term" value="F:methionine-tRNA ligase activity"/>
    <property type="evidence" value="ECO:0007669"/>
    <property type="project" value="UniProtKB-EC"/>
</dbReference>